<evidence type="ECO:0000256" key="5">
    <source>
        <dbReference type="ARBA" id="ARBA00022679"/>
    </source>
</evidence>
<dbReference type="InterPro" id="IPR027995">
    <property type="entry name" value="Galactosyl_T_N"/>
</dbReference>
<comment type="caution">
    <text evidence="14">The sequence shown here is derived from an EMBL/GenBank/DDBJ whole genome shotgun (WGS) entry which is preliminary data.</text>
</comment>
<dbReference type="InterPro" id="IPR027791">
    <property type="entry name" value="Galactosyl_T_C"/>
</dbReference>
<dbReference type="GO" id="GO:0005794">
    <property type="term" value="C:Golgi apparatus"/>
    <property type="evidence" value="ECO:0007669"/>
    <property type="project" value="TreeGrafter"/>
</dbReference>
<evidence type="ECO:0000256" key="11">
    <source>
        <dbReference type="SAM" id="MobiDB-lite"/>
    </source>
</evidence>
<evidence type="ECO:0000256" key="1">
    <source>
        <dbReference type="ARBA" id="ARBA00004606"/>
    </source>
</evidence>
<keyword evidence="8" id="KW-1133">Transmembrane helix</keyword>
<reference evidence="14" key="1">
    <citation type="submission" date="2022-12" db="EMBL/GenBank/DDBJ databases">
        <authorList>
            <person name="Webb A."/>
        </authorList>
    </citation>
    <scope>NUCLEOTIDE SEQUENCE</scope>
    <source>
        <strain evidence="14">Hp1</strain>
    </source>
</reference>
<feature type="compositionally biased region" description="Low complexity" evidence="11">
    <location>
        <begin position="282"/>
        <end position="297"/>
    </location>
</feature>
<evidence type="ECO:0000313" key="14">
    <source>
        <dbReference type="EMBL" id="CAI5722598.1"/>
    </source>
</evidence>
<dbReference type="EMBL" id="CANTFL010000438">
    <property type="protein sequence ID" value="CAI5722598.1"/>
    <property type="molecule type" value="Genomic_DNA"/>
</dbReference>
<dbReference type="InterPro" id="IPR003859">
    <property type="entry name" value="Galactosyl_T"/>
</dbReference>
<name>A0AAV0TM17_HYABA</name>
<evidence type="ECO:0000256" key="4">
    <source>
        <dbReference type="ARBA" id="ARBA00022676"/>
    </source>
</evidence>
<dbReference type="GO" id="GO:0005975">
    <property type="term" value="P:carbohydrate metabolic process"/>
    <property type="evidence" value="ECO:0007669"/>
    <property type="project" value="InterPro"/>
</dbReference>
<dbReference type="Gene3D" id="3.90.550.10">
    <property type="entry name" value="Spore Coat Polysaccharide Biosynthesis Protein SpsA, Chain A"/>
    <property type="match status" value="1"/>
</dbReference>
<evidence type="ECO:0000256" key="10">
    <source>
        <dbReference type="ARBA" id="ARBA00023180"/>
    </source>
</evidence>
<evidence type="ECO:0000256" key="2">
    <source>
        <dbReference type="ARBA" id="ARBA00004922"/>
    </source>
</evidence>
<dbReference type="GO" id="GO:0016020">
    <property type="term" value="C:membrane"/>
    <property type="evidence" value="ECO:0007669"/>
    <property type="project" value="UniProtKB-SubCell"/>
</dbReference>
<keyword evidence="9" id="KW-0472">Membrane</keyword>
<dbReference type="PRINTS" id="PR02050">
    <property type="entry name" value="B14GALTRFASE"/>
</dbReference>
<feature type="region of interest" description="Disordered" evidence="11">
    <location>
        <begin position="245"/>
        <end position="297"/>
    </location>
</feature>
<keyword evidence="7" id="KW-0735">Signal-anchor</keyword>
<keyword evidence="15" id="KW-1185">Reference proteome</keyword>
<organism evidence="14 15">
    <name type="scientific">Hyaloperonospora brassicae</name>
    <name type="common">Brassica downy mildew</name>
    <name type="synonym">Peronospora brassicae</name>
    <dbReference type="NCBI Taxonomy" id="162125"/>
    <lineage>
        <taxon>Eukaryota</taxon>
        <taxon>Sar</taxon>
        <taxon>Stramenopiles</taxon>
        <taxon>Oomycota</taxon>
        <taxon>Peronosporomycetes</taxon>
        <taxon>Peronosporales</taxon>
        <taxon>Peronosporaceae</taxon>
        <taxon>Hyaloperonospora</taxon>
    </lineage>
</organism>
<evidence type="ECO:0000259" key="13">
    <source>
        <dbReference type="Pfam" id="PF13733"/>
    </source>
</evidence>
<sequence length="297" mass="33551">MSDSTRVAVLVPFRDTHPTQQRRTHLDAFVPYMTDFLRRHCAATSASFHLFILEQSMDGRKFNRGKLLNAGFDMACTDYDVYIFHDVDLLPADSLNAWYTTVPHHGPVHIARVWDRYRGSPTYFGGIVAFTREQFTQVNGYPNTFWGWGGEDDELYCRVVHKHLTVQAPTSGAVRDLEEMNLNEKLAVLRANKWKCTVKRELLKEHRRTWQKNGLKGLHYEYVDAEALNEHCTKITVHLGPNGHWSDSRSSLETSPAMASCPASTSAVVPRRSPTDVGNDETTATVDTTGTASTHVP</sequence>
<keyword evidence="5" id="KW-0808">Transferase</keyword>
<keyword evidence="4" id="KW-0328">Glycosyltransferase</keyword>
<keyword evidence="10" id="KW-0325">Glycoprotein</keyword>
<dbReference type="PANTHER" id="PTHR19300">
    <property type="entry name" value="BETA-1,4-GALACTOSYLTRANSFERASE"/>
    <property type="match status" value="1"/>
</dbReference>
<feature type="domain" description="Galactosyltransferase N-terminal" evidence="13">
    <location>
        <begin position="5"/>
        <end position="98"/>
    </location>
</feature>
<evidence type="ECO:0000256" key="7">
    <source>
        <dbReference type="ARBA" id="ARBA00022968"/>
    </source>
</evidence>
<feature type="domain" description="Galactosyltransferase C-terminal" evidence="12">
    <location>
        <begin position="109"/>
        <end position="171"/>
    </location>
</feature>
<evidence type="ECO:0008006" key="16">
    <source>
        <dbReference type="Google" id="ProtNLM"/>
    </source>
</evidence>
<dbReference type="InterPro" id="IPR029044">
    <property type="entry name" value="Nucleotide-diphossugar_trans"/>
</dbReference>
<keyword evidence="6" id="KW-0812">Transmembrane</keyword>
<dbReference type="Proteomes" id="UP001162031">
    <property type="component" value="Unassembled WGS sequence"/>
</dbReference>
<comment type="similarity">
    <text evidence="3">Belongs to the glycosyltransferase 7 family.</text>
</comment>
<proteinExistence type="inferred from homology"/>
<evidence type="ECO:0000313" key="15">
    <source>
        <dbReference type="Proteomes" id="UP001162031"/>
    </source>
</evidence>
<dbReference type="Pfam" id="PF13733">
    <property type="entry name" value="Glyco_transf_7N"/>
    <property type="match status" value="1"/>
</dbReference>
<evidence type="ECO:0000256" key="6">
    <source>
        <dbReference type="ARBA" id="ARBA00022692"/>
    </source>
</evidence>
<dbReference type="AlphaFoldDB" id="A0AAV0TM17"/>
<evidence type="ECO:0000256" key="3">
    <source>
        <dbReference type="ARBA" id="ARBA00005735"/>
    </source>
</evidence>
<dbReference type="Pfam" id="PF02709">
    <property type="entry name" value="Glyco_transf_7C"/>
    <property type="match status" value="1"/>
</dbReference>
<protein>
    <recommendedName>
        <fullName evidence="16">Galactosyltransferase C-terminal domain-containing protein</fullName>
    </recommendedName>
</protein>
<dbReference type="PANTHER" id="PTHR19300:SF57">
    <property type="entry name" value="BETA-1,4-N-ACETYLGALACTOSAMINYLTRANSFERASE"/>
    <property type="match status" value="1"/>
</dbReference>
<dbReference type="SUPFAM" id="SSF53448">
    <property type="entry name" value="Nucleotide-diphospho-sugar transferases"/>
    <property type="match status" value="1"/>
</dbReference>
<gene>
    <name evidence="14" type="ORF">HBR001_LOCUS2909</name>
</gene>
<evidence type="ECO:0000256" key="9">
    <source>
        <dbReference type="ARBA" id="ARBA00023136"/>
    </source>
</evidence>
<dbReference type="GO" id="GO:0008378">
    <property type="term" value="F:galactosyltransferase activity"/>
    <property type="evidence" value="ECO:0007669"/>
    <property type="project" value="TreeGrafter"/>
</dbReference>
<evidence type="ECO:0000259" key="12">
    <source>
        <dbReference type="Pfam" id="PF02709"/>
    </source>
</evidence>
<comment type="subcellular location">
    <subcellularLocation>
        <location evidence="1">Membrane</location>
        <topology evidence="1">Single-pass type II membrane protein</topology>
    </subcellularLocation>
</comment>
<accession>A0AAV0TM17</accession>
<comment type="pathway">
    <text evidence="2">Protein modification; protein glycosylation.</text>
</comment>
<evidence type="ECO:0000256" key="8">
    <source>
        <dbReference type="ARBA" id="ARBA00022989"/>
    </source>
</evidence>